<comment type="caution">
    <text evidence="3">The sequence shown here is derived from an EMBL/GenBank/DDBJ whole genome shotgun (WGS) entry which is preliminary data.</text>
</comment>
<reference evidence="3" key="1">
    <citation type="submission" date="2021-09" db="EMBL/GenBank/DDBJ databases">
        <authorList>
            <consortium name="AG Swart"/>
            <person name="Singh M."/>
            <person name="Singh A."/>
            <person name="Seah K."/>
            <person name="Emmerich C."/>
        </authorList>
    </citation>
    <scope>NUCLEOTIDE SEQUENCE</scope>
    <source>
        <strain evidence="3">ATCC30299</strain>
    </source>
</reference>
<dbReference type="AlphaFoldDB" id="A0AAU9JBR8"/>
<gene>
    <name evidence="3" type="ORF">BSTOLATCC_MIC34718</name>
</gene>
<name>A0AAU9JBR8_9CILI</name>
<feature type="region of interest" description="Disordered" evidence="1">
    <location>
        <begin position="75"/>
        <end position="94"/>
    </location>
</feature>
<sequence>MVRTHYPSYLKTVLKAGSIVSLLYWALCLNIGWVHHRELAKNSRVRRRFVKAGGFDSFLQMRDEYHKHQVRPMLDFQPNQPYATPAPLKPQKHF</sequence>
<dbReference type="Proteomes" id="UP001162131">
    <property type="component" value="Unassembled WGS sequence"/>
</dbReference>
<dbReference type="EMBL" id="CAJZBQ010000035">
    <property type="protein sequence ID" value="CAG9323678.1"/>
    <property type="molecule type" value="Genomic_DNA"/>
</dbReference>
<accession>A0AAU9JBR8</accession>
<evidence type="ECO:0000313" key="4">
    <source>
        <dbReference type="Proteomes" id="UP001162131"/>
    </source>
</evidence>
<evidence type="ECO:0000256" key="1">
    <source>
        <dbReference type="SAM" id="MobiDB-lite"/>
    </source>
</evidence>
<organism evidence="3 4">
    <name type="scientific">Blepharisma stoltei</name>
    <dbReference type="NCBI Taxonomy" id="1481888"/>
    <lineage>
        <taxon>Eukaryota</taxon>
        <taxon>Sar</taxon>
        <taxon>Alveolata</taxon>
        <taxon>Ciliophora</taxon>
        <taxon>Postciliodesmatophora</taxon>
        <taxon>Heterotrichea</taxon>
        <taxon>Heterotrichida</taxon>
        <taxon>Blepharismidae</taxon>
        <taxon>Blepharisma</taxon>
    </lineage>
</organism>
<keyword evidence="2" id="KW-0472">Membrane</keyword>
<feature type="transmembrane region" description="Helical" evidence="2">
    <location>
        <begin position="12"/>
        <end position="34"/>
    </location>
</feature>
<keyword evidence="4" id="KW-1185">Reference proteome</keyword>
<evidence type="ECO:0000256" key="2">
    <source>
        <dbReference type="SAM" id="Phobius"/>
    </source>
</evidence>
<keyword evidence="2" id="KW-0812">Transmembrane</keyword>
<keyword evidence="2" id="KW-1133">Transmembrane helix</keyword>
<proteinExistence type="predicted"/>
<protein>
    <submittedName>
        <fullName evidence="3">Uncharacterized protein</fullName>
    </submittedName>
</protein>
<evidence type="ECO:0000313" key="3">
    <source>
        <dbReference type="EMBL" id="CAG9323678.1"/>
    </source>
</evidence>